<name>A0A8T1TL72_CHESE</name>
<dbReference type="InterPro" id="IPR029344">
    <property type="entry name" value="SLBP_RNA_bind"/>
</dbReference>
<organism evidence="4 5">
    <name type="scientific">Chelydra serpentina</name>
    <name type="common">Snapping turtle</name>
    <name type="synonym">Testudo serpentina</name>
    <dbReference type="NCBI Taxonomy" id="8475"/>
    <lineage>
        <taxon>Eukaryota</taxon>
        <taxon>Metazoa</taxon>
        <taxon>Chordata</taxon>
        <taxon>Craniata</taxon>
        <taxon>Vertebrata</taxon>
        <taxon>Euteleostomi</taxon>
        <taxon>Archelosauria</taxon>
        <taxon>Testudinata</taxon>
        <taxon>Testudines</taxon>
        <taxon>Cryptodira</taxon>
        <taxon>Durocryptodira</taxon>
        <taxon>Americhelydia</taxon>
        <taxon>Chelydroidea</taxon>
        <taxon>Chelydridae</taxon>
        <taxon>Chelydra</taxon>
    </lineage>
</organism>
<comment type="caution">
    <text evidence="4">The sequence shown here is derived from an EMBL/GenBank/DDBJ whole genome shotgun (WGS) entry which is preliminary data.</text>
</comment>
<evidence type="ECO:0000259" key="3">
    <source>
        <dbReference type="Pfam" id="PF15247"/>
    </source>
</evidence>
<dbReference type="GO" id="GO:0006398">
    <property type="term" value="P:mRNA 3'-end processing by stem-loop binding and cleavage"/>
    <property type="evidence" value="ECO:0007669"/>
    <property type="project" value="TreeGrafter"/>
</dbReference>
<dbReference type="InterPro" id="IPR038294">
    <property type="entry name" value="SLBP_RNA_bind_sf"/>
</dbReference>
<dbReference type="Pfam" id="PF15247">
    <property type="entry name" value="SLBP_RNA_bind"/>
    <property type="match status" value="1"/>
</dbReference>
<accession>A0A8T1TL72</accession>
<dbReference type="GO" id="GO:0003729">
    <property type="term" value="F:mRNA binding"/>
    <property type="evidence" value="ECO:0007669"/>
    <property type="project" value="InterPro"/>
</dbReference>
<dbReference type="Proteomes" id="UP000765507">
    <property type="component" value="Unassembled WGS sequence"/>
</dbReference>
<evidence type="ECO:0000313" key="5">
    <source>
        <dbReference type="Proteomes" id="UP000765507"/>
    </source>
</evidence>
<reference evidence="4 5" key="1">
    <citation type="journal article" date="2020" name="G3 (Bethesda)">
        <title>Draft Genome of the Common Snapping Turtle, Chelydra serpentina, a Model for Phenotypic Plasticity in Reptiles.</title>
        <authorList>
            <person name="Das D."/>
            <person name="Singh S.K."/>
            <person name="Bierstedt J."/>
            <person name="Erickson A."/>
            <person name="Galli G.L.J."/>
            <person name="Crossley D.A. 2nd"/>
            <person name="Rhen T."/>
        </authorList>
    </citation>
    <scope>NUCLEOTIDE SEQUENCE [LARGE SCALE GENOMIC DNA]</scope>
    <source>
        <strain evidence="4">KW</strain>
    </source>
</reference>
<protein>
    <submittedName>
        <fullName evidence="4">Histone RNA hairpin-binding protein</fullName>
    </submittedName>
</protein>
<dbReference type="AlphaFoldDB" id="A0A8T1TL72"/>
<dbReference type="PANTHER" id="PTHR17408:SF11">
    <property type="entry name" value="STEM-LOOP BINDING PROTEIN-LIKE"/>
    <property type="match status" value="1"/>
</dbReference>
<dbReference type="GO" id="GO:0071204">
    <property type="term" value="C:histone pre-mRNA 3'end processing complex"/>
    <property type="evidence" value="ECO:0007669"/>
    <property type="project" value="TreeGrafter"/>
</dbReference>
<dbReference type="GO" id="GO:0005737">
    <property type="term" value="C:cytoplasm"/>
    <property type="evidence" value="ECO:0007669"/>
    <property type="project" value="TreeGrafter"/>
</dbReference>
<dbReference type="Gene3D" id="1.10.8.1120">
    <property type="entry name" value="Histone RNA hairpin-binding protein RNA-binding domain"/>
    <property type="match status" value="1"/>
</dbReference>
<keyword evidence="2" id="KW-0694">RNA-binding</keyword>
<dbReference type="GO" id="GO:0051028">
    <property type="term" value="P:mRNA transport"/>
    <property type="evidence" value="ECO:0007669"/>
    <property type="project" value="TreeGrafter"/>
</dbReference>
<proteinExistence type="inferred from homology"/>
<evidence type="ECO:0000256" key="1">
    <source>
        <dbReference type="ARBA" id="ARBA00006151"/>
    </source>
</evidence>
<evidence type="ECO:0000313" key="4">
    <source>
        <dbReference type="EMBL" id="KAG6941315.1"/>
    </source>
</evidence>
<dbReference type="GO" id="GO:0071207">
    <property type="term" value="F:histone pre-mRNA stem-loop binding"/>
    <property type="evidence" value="ECO:0007669"/>
    <property type="project" value="TreeGrafter"/>
</dbReference>
<dbReference type="FunFam" id="1.10.8.1120:FF:000001">
    <property type="entry name" value="Histone RNA hairpin-binding protein-like"/>
    <property type="match status" value="1"/>
</dbReference>
<sequence length="249" mass="27286">MAHAYASAYVARAPCGWEPLARSSLFHDPLVLGCEEPASGTASVCETDRPLSSKPFSPGVNMVSVGIGTRSGLARGASSGLRSDTETDETILQRRQKQIDYGKNTVGYQHFRQQVPKAARQPGIHPRTPNKYKKYSRRSWDMQVKLWRRALHAWDPPTQHLLLCGQGLPRQELVTLSGMMETNSLCGFSEDWPGALRPLGNLPGESLGGQFAGLSSPGCSSPWLPQIHSNLLPFLGNVHTCPYCSWMGL</sequence>
<comment type="similarity">
    <text evidence="1">Belongs to the SLBP family.</text>
</comment>
<feature type="domain" description="Histone RNA hairpin-binding protein RNA-binding" evidence="3">
    <location>
        <begin position="87"/>
        <end position="156"/>
    </location>
</feature>
<dbReference type="EMBL" id="JAHGAV010000001">
    <property type="protein sequence ID" value="KAG6941315.1"/>
    <property type="molecule type" value="Genomic_DNA"/>
</dbReference>
<gene>
    <name evidence="4" type="primary">SLBP</name>
    <name evidence="4" type="ORF">G0U57_007412</name>
</gene>
<evidence type="ECO:0000256" key="2">
    <source>
        <dbReference type="ARBA" id="ARBA00022884"/>
    </source>
</evidence>
<dbReference type="PANTHER" id="PTHR17408">
    <property type="entry name" value="HISTONE RNA HAIRPIN-BINDING PROTEIN"/>
    <property type="match status" value="1"/>
</dbReference>
<keyword evidence="5" id="KW-1185">Reference proteome</keyword>
<dbReference type="OrthoDB" id="265795at2759"/>
<dbReference type="InterPro" id="IPR026502">
    <property type="entry name" value="SLBP1/SLBP2"/>
</dbReference>